<proteinExistence type="predicted"/>
<accession>A0A1G5D4S9</accession>
<dbReference type="InterPro" id="IPR011990">
    <property type="entry name" value="TPR-like_helical_dom_sf"/>
</dbReference>
<dbReference type="RefSeq" id="WP_090916287.1">
    <property type="nucleotide sequence ID" value="NZ_FMVM01000002.1"/>
</dbReference>
<dbReference type="InterPro" id="IPR019734">
    <property type="entry name" value="TPR_rpt"/>
</dbReference>
<sequence length="537" mass="62458">MYKDPSTLVTHEEIRVSISFEEKLFHSFYGLKECWWQLRDVVENHHPELKRRFSAELQFLFPEESFNERIDPLEALAAGSSERRLSKESEQIFRVVWGISKLIQFVSYHSPLQIRFYNLAEADRVSLQFISYLSSLKGNMRLRIHVGEVPVSWDEECKLLRFELLRLWKKSLYKIDEIEAPFEQVTQSRSLSFDEKVSLSWFQHRESSDTYDIEETIQRLVMDGNYEAGLALIQEGLQQISDKERLATFWMKKGLVYAFIGNYNRSIACYKHLFSLSMNAQKRTATCMYLALLSSKRLDQEDEAQSWINKGMQEAEQLEGKEADIEKGWLFNVRALSAFREKNYREALEYSQSALKRIKNHQAGDALHLKINVISNLSVLFEKMGLSDKALATWQKFDQFITRGTTAAFSKTYYFRLGALLVVSGQQKEGIAHIMQAYEIAKGIDDVFHAAFIAQELAIYAYNDNNFDQAVHWLEQSASMAMEFGDEEIASLQRRRVEILQQHDSMMIKPQLDLGLPITKIGRPFYPIHNPNPLIQQ</sequence>
<name>A0A1G5D4S9_9BACL</name>
<dbReference type="STRING" id="582692.SAMN05720606_102330"/>
<gene>
    <name evidence="1" type="ORF">SAMN05720606_102330</name>
</gene>
<organism evidence="1 2">
    <name type="scientific">Paenibacillus polysaccharolyticus</name>
    <dbReference type="NCBI Taxonomy" id="582692"/>
    <lineage>
        <taxon>Bacteria</taxon>
        <taxon>Bacillati</taxon>
        <taxon>Bacillota</taxon>
        <taxon>Bacilli</taxon>
        <taxon>Bacillales</taxon>
        <taxon>Paenibacillaceae</taxon>
        <taxon>Paenibacillus</taxon>
    </lineage>
</organism>
<dbReference type="Proteomes" id="UP000198538">
    <property type="component" value="Unassembled WGS sequence"/>
</dbReference>
<dbReference type="EMBL" id="FMVM01000002">
    <property type="protein sequence ID" value="SCY09557.1"/>
    <property type="molecule type" value="Genomic_DNA"/>
</dbReference>
<dbReference type="SUPFAM" id="SSF48452">
    <property type="entry name" value="TPR-like"/>
    <property type="match status" value="2"/>
</dbReference>
<protein>
    <submittedName>
        <fullName evidence="1">Tetratricopeptide repeat-containing protein</fullName>
    </submittedName>
</protein>
<dbReference type="Gene3D" id="1.25.40.10">
    <property type="entry name" value="Tetratricopeptide repeat domain"/>
    <property type="match status" value="2"/>
</dbReference>
<evidence type="ECO:0000313" key="2">
    <source>
        <dbReference type="Proteomes" id="UP000198538"/>
    </source>
</evidence>
<dbReference type="AlphaFoldDB" id="A0A1G5D4S9"/>
<reference evidence="2" key="1">
    <citation type="submission" date="2016-10" db="EMBL/GenBank/DDBJ databases">
        <authorList>
            <person name="Varghese N."/>
            <person name="Submissions S."/>
        </authorList>
    </citation>
    <scope>NUCLEOTIDE SEQUENCE [LARGE SCALE GENOMIC DNA]</scope>
    <source>
        <strain evidence="2">BL9</strain>
    </source>
</reference>
<evidence type="ECO:0000313" key="1">
    <source>
        <dbReference type="EMBL" id="SCY09557.1"/>
    </source>
</evidence>
<keyword evidence="2" id="KW-1185">Reference proteome</keyword>
<dbReference type="Pfam" id="PF13181">
    <property type="entry name" value="TPR_8"/>
    <property type="match status" value="1"/>
</dbReference>